<dbReference type="STRING" id="1196324.A374_14055"/>
<dbReference type="PATRIC" id="fig|1196324.3.peg.2874"/>
<dbReference type="InterPro" id="IPR053860">
    <property type="entry name" value="DUF6932"/>
</dbReference>
<reference evidence="1 2" key="1">
    <citation type="journal article" date="2012" name="J. Bacteriol.">
        <title>Genome of Bacillus macauensis ZFHKF-1, a Long-Chain-Forming Bacterium.</title>
        <authorList>
            <person name="Cai L."/>
            <person name="Zhang T."/>
        </authorList>
    </citation>
    <scope>NUCLEOTIDE SEQUENCE [LARGE SCALE GENOMIC DNA]</scope>
    <source>
        <strain evidence="1 2">ZFHKF-1</strain>
    </source>
</reference>
<dbReference type="EMBL" id="AKKV01000030">
    <property type="protein sequence ID" value="EIT84821.1"/>
    <property type="molecule type" value="Genomic_DNA"/>
</dbReference>
<dbReference type="eggNOG" id="ENOG5032V0S">
    <property type="taxonomic scope" value="Bacteria"/>
</dbReference>
<proteinExistence type="predicted"/>
<dbReference type="Proteomes" id="UP000004080">
    <property type="component" value="Unassembled WGS sequence"/>
</dbReference>
<dbReference type="AlphaFoldDB" id="I8IZ97"/>
<dbReference type="RefSeq" id="WP_007202889.1">
    <property type="nucleotide sequence ID" value="NZ_AKKV01000030.1"/>
</dbReference>
<sequence>MKKTLTFNKRGNLTPGKHFLTWDELMRAFGTNAHRKTLLAGMKRGLQILKKAGCKRVYIDGSFVTLKKVPGDYDLVWDERHVNTHVLQQLEPLFYGKFRDTTLQRKKYLGEYFPAMMIAIDRVIDGKNPCFLDMFQTERYTDYPKGIVSLDLQELL</sequence>
<accession>I8IZ97</accession>
<evidence type="ECO:0000313" key="1">
    <source>
        <dbReference type="EMBL" id="EIT84821.1"/>
    </source>
</evidence>
<keyword evidence="2" id="KW-1185">Reference proteome</keyword>
<organism evidence="1 2">
    <name type="scientific">Fictibacillus macauensis ZFHKF-1</name>
    <dbReference type="NCBI Taxonomy" id="1196324"/>
    <lineage>
        <taxon>Bacteria</taxon>
        <taxon>Bacillati</taxon>
        <taxon>Bacillota</taxon>
        <taxon>Bacilli</taxon>
        <taxon>Bacillales</taxon>
        <taxon>Fictibacillaceae</taxon>
        <taxon>Fictibacillus</taxon>
    </lineage>
</organism>
<comment type="caution">
    <text evidence="1">The sequence shown here is derived from an EMBL/GenBank/DDBJ whole genome shotgun (WGS) entry which is preliminary data.</text>
</comment>
<gene>
    <name evidence="1" type="ORF">A374_14055</name>
</gene>
<evidence type="ECO:0000313" key="2">
    <source>
        <dbReference type="Proteomes" id="UP000004080"/>
    </source>
</evidence>
<protein>
    <submittedName>
        <fullName evidence="1">Uncharacterized protein</fullName>
    </submittedName>
</protein>
<name>I8IZ97_9BACL</name>
<dbReference type="OrthoDB" id="572713at2"/>
<dbReference type="Pfam" id="PF22014">
    <property type="entry name" value="DUF6932"/>
    <property type="match status" value="1"/>
</dbReference>